<dbReference type="RefSeq" id="WP_221259940.1">
    <property type="nucleotide sequence ID" value="NZ_AP024749.1"/>
</dbReference>
<gene>
    <name evidence="1" type="ORF">KK2020170_12370</name>
</gene>
<dbReference type="EMBL" id="AP024749">
    <property type="protein sequence ID" value="BCY28369.1"/>
    <property type="molecule type" value="Genomic_DNA"/>
</dbReference>
<evidence type="ECO:0000313" key="1">
    <source>
        <dbReference type="EMBL" id="BCY28369.1"/>
    </source>
</evidence>
<reference evidence="1 2" key="1">
    <citation type="submission" date="2021-06" db="EMBL/GenBank/DDBJ databases">
        <title>Whole genome sequences of Flavobacterium sp. KK2020170 and assembly.</title>
        <authorList>
            <person name="Kitahara K."/>
            <person name="Miyoshi S."/>
            <person name="Uesaka K."/>
        </authorList>
    </citation>
    <scope>NUCLEOTIDE SEQUENCE [LARGE SCALE GENOMIC DNA]</scope>
    <source>
        <strain evidence="1 2">KK2020170</strain>
    </source>
</reference>
<organism evidence="1 2">
    <name type="scientific">Flavobacterium okayamense</name>
    <dbReference type="NCBI Taxonomy" id="2830782"/>
    <lineage>
        <taxon>Bacteria</taxon>
        <taxon>Pseudomonadati</taxon>
        <taxon>Bacteroidota</taxon>
        <taxon>Flavobacteriia</taxon>
        <taxon>Flavobacteriales</taxon>
        <taxon>Flavobacteriaceae</taxon>
        <taxon>Flavobacterium</taxon>
    </lineage>
</organism>
<proteinExistence type="predicted"/>
<evidence type="ECO:0000313" key="2">
    <source>
        <dbReference type="Proteomes" id="UP000825258"/>
    </source>
</evidence>
<sequence length="222" mass="26315">MKFTEIEISSIKNKFPLIFNVLNIYYESNNGIDLINDKIEKNILNLENFNKIWKNDCFDKIEDLLKLKVINATHGLVPNVGGKIILKNTIEESFELHFFYSLLDNFYSIQIVKIGKINVYHPYLNIFKKGIGIKEIIVSPHENEFIDIFNKVDLFLKNKFKDSYFVPFYFDLLRIKDFKVFYKDEINFSTISDCFFHKGFVFDFECKIIGDFNYKKNLLLSS</sequence>
<accession>A0ABN6HV67</accession>
<protein>
    <submittedName>
        <fullName evidence="1">Uncharacterized protein</fullName>
    </submittedName>
</protein>
<name>A0ABN6HV67_9FLAO</name>
<dbReference type="Proteomes" id="UP000825258">
    <property type="component" value="Chromosome"/>
</dbReference>
<keyword evidence="2" id="KW-1185">Reference proteome</keyword>